<reference evidence="2 3" key="1">
    <citation type="submission" date="2017-07" db="EMBL/GenBank/DDBJ databases">
        <title>Leptospira spp. isolated from tropical soils.</title>
        <authorList>
            <person name="Thibeaux R."/>
            <person name="Iraola G."/>
            <person name="Ferres I."/>
            <person name="Bierque E."/>
            <person name="Girault D."/>
            <person name="Soupe-Gilbert M.-E."/>
            <person name="Picardeau M."/>
            <person name="Goarant C."/>
        </authorList>
    </citation>
    <scope>NUCLEOTIDE SEQUENCE [LARGE SCALE GENOMIC DNA]</scope>
    <source>
        <strain evidence="2 3">FH2-C-A2</strain>
    </source>
</reference>
<gene>
    <name evidence="2" type="ORF">CH371_12715</name>
</gene>
<dbReference type="PANTHER" id="PTHR33988:SF2">
    <property type="entry name" value="ENDORIBONUCLEASE MAZF"/>
    <property type="match status" value="1"/>
</dbReference>
<dbReference type="SUPFAM" id="SSF50118">
    <property type="entry name" value="Cell growth inhibitor/plasmid maintenance toxic component"/>
    <property type="match status" value="1"/>
</dbReference>
<dbReference type="Pfam" id="PF02452">
    <property type="entry name" value="PemK_toxin"/>
    <property type="match status" value="1"/>
</dbReference>
<dbReference type="InterPro" id="IPR003477">
    <property type="entry name" value="PemK-like"/>
</dbReference>
<dbReference type="GO" id="GO:0016787">
    <property type="term" value="F:hydrolase activity"/>
    <property type="evidence" value="ECO:0007669"/>
    <property type="project" value="UniProtKB-KW"/>
</dbReference>
<dbReference type="AlphaFoldDB" id="A0A2M9Z9Z4"/>
<dbReference type="EC" id="3.1.-.-" evidence="1"/>
<proteinExistence type="inferred from homology"/>
<dbReference type="InterPro" id="IPR011067">
    <property type="entry name" value="Plasmid_toxin/cell-grow_inhib"/>
</dbReference>
<name>A0A2M9Z9Z4_9LEPT</name>
<accession>A0A2M9Z9Z4</accession>
<dbReference type="GO" id="GO:0004521">
    <property type="term" value="F:RNA endonuclease activity"/>
    <property type="evidence" value="ECO:0007669"/>
    <property type="project" value="TreeGrafter"/>
</dbReference>
<dbReference type="EMBL" id="NPDT01000005">
    <property type="protein sequence ID" value="PJZ65261.1"/>
    <property type="molecule type" value="Genomic_DNA"/>
</dbReference>
<sequence>MIRGEIWWVDLGVPFGSEPGFRRPVLIVQDDSFNVSNINTIIVASITSNLDLAEAPGNVILLKKDSNLSKDSVVNVSQTVTLDKERFLKKAGKLKTSKMSEVGEGLKLILGLD</sequence>
<comment type="function">
    <text evidence="1">Toxic component of a type II toxin-antitoxin (TA) system.</text>
</comment>
<dbReference type="GO" id="GO:0016075">
    <property type="term" value="P:rRNA catabolic process"/>
    <property type="evidence" value="ECO:0007669"/>
    <property type="project" value="TreeGrafter"/>
</dbReference>
<dbReference type="GO" id="GO:0006402">
    <property type="term" value="P:mRNA catabolic process"/>
    <property type="evidence" value="ECO:0007669"/>
    <property type="project" value="TreeGrafter"/>
</dbReference>
<evidence type="ECO:0000256" key="1">
    <source>
        <dbReference type="PIRNR" id="PIRNR033490"/>
    </source>
</evidence>
<keyword evidence="1" id="KW-0255">Endonuclease</keyword>
<dbReference type="Proteomes" id="UP000231912">
    <property type="component" value="Unassembled WGS sequence"/>
</dbReference>
<comment type="caution">
    <text evidence="2">The sequence shown here is derived from an EMBL/GenBank/DDBJ whole genome shotgun (WGS) entry which is preliminary data.</text>
</comment>
<organism evidence="2 3">
    <name type="scientific">Leptospira wolffii</name>
    <dbReference type="NCBI Taxonomy" id="409998"/>
    <lineage>
        <taxon>Bacteria</taxon>
        <taxon>Pseudomonadati</taxon>
        <taxon>Spirochaetota</taxon>
        <taxon>Spirochaetia</taxon>
        <taxon>Leptospirales</taxon>
        <taxon>Leptospiraceae</taxon>
        <taxon>Leptospira</taxon>
    </lineage>
</organism>
<evidence type="ECO:0000313" key="3">
    <source>
        <dbReference type="Proteomes" id="UP000231912"/>
    </source>
</evidence>
<dbReference type="PIRSF" id="PIRSF033490">
    <property type="entry name" value="MazF"/>
    <property type="match status" value="1"/>
</dbReference>
<comment type="similarity">
    <text evidence="1">Belongs to the PemK/MazF family.</text>
</comment>
<dbReference type="RefSeq" id="WP_100759230.1">
    <property type="nucleotide sequence ID" value="NZ_NPDT01000005.1"/>
</dbReference>
<dbReference type="Gene3D" id="2.30.30.110">
    <property type="match status" value="1"/>
</dbReference>
<keyword evidence="1" id="KW-0378">Hydrolase</keyword>
<keyword evidence="1" id="KW-0540">Nuclease</keyword>
<protein>
    <recommendedName>
        <fullName evidence="1">mRNA interferase</fullName>
        <ecNumber evidence="1">3.1.-.-</ecNumber>
    </recommendedName>
</protein>
<dbReference type="PANTHER" id="PTHR33988">
    <property type="entry name" value="ENDORIBONUCLEASE MAZF-RELATED"/>
    <property type="match status" value="1"/>
</dbReference>
<evidence type="ECO:0000313" key="2">
    <source>
        <dbReference type="EMBL" id="PJZ65261.1"/>
    </source>
</evidence>
<dbReference type="GO" id="GO:0003677">
    <property type="term" value="F:DNA binding"/>
    <property type="evidence" value="ECO:0007669"/>
    <property type="project" value="InterPro"/>
</dbReference>